<feature type="chain" id="PRO_5041336285" evidence="1">
    <location>
        <begin position="18"/>
        <end position="232"/>
    </location>
</feature>
<dbReference type="EMBL" id="JAPDNT010000010">
    <property type="protein sequence ID" value="MCW3475657.1"/>
    <property type="molecule type" value="Genomic_DNA"/>
</dbReference>
<dbReference type="Pfam" id="PF06707">
    <property type="entry name" value="DUF1194"/>
    <property type="match status" value="1"/>
</dbReference>
<proteinExistence type="predicted"/>
<evidence type="ECO:0000259" key="2">
    <source>
        <dbReference type="PROSITE" id="PS50234"/>
    </source>
</evidence>
<dbReference type="Proteomes" id="UP001165679">
    <property type="component" value="Unassembled WGS sequence"/>
</dbReference>
<keyword evidence="4" id="KW-1185">Reference proteome</keyword>
<dbReference type="InterPro" id="IPR002035">
    <property type="entry name" value="VWF_A"/>
</dbReference>
<protein>
    <submittedName>
        <fullName evidence="3">DUF1194 domain-containing protein</fullName>
    </submittedName>
</protein>
<keyword evidence="1" id="KW-0732">Signal</keyword>
<evidence type="ECO:0000256" key="1">
    <source>
        <dbReference type="SAM" id="SignalP"/>
    </source>
</evidence>
<feature type="domain" description="VWFA" evidence="2">
    <location>
        <begin position="24"/>
        <end position="217"/>
    </location>
</feature>
<accession>A0AA41YNK1</accession>
<dbReference type="InterPro" id="IPR010607">
    <property type="entry name" value="DUF1194"/>
</dbReference>
<name>A0AA41YNK1_9PROT</name>
<evidence type="ECO:0000313" key="4">
    <source>
        <dbReference type="Proteomes" id="UP001165679"/>
    </source>
</evidence>
<dbReference type="InterPro" id="IPR036465">
    <property type="entry name" value="vWFA_dom_sf"/>
</dbReference>
<dbReference type="Gene3D" id="3.40.50.410">
    <property type="entry name" value="von Willebrand factor, type A domain"/>
    <property type="match status" value="1"/>
</dbReference>
<evidence type="ECO:0000313" key="3">
    <source>
        <dbReference type="EMBL" id="MCW3475657.1"/>
    </source>
</evidence>
<dbReference type="PROSITE" id="PS50234">
    <property type="entry name" value="VWFA"/>
    <property type="match status" value="1"/>
</dbReference>
<dbReference type="SUPFAM" id="SSF53300">
    <property type="entry name" value="vWA-like"/>
    <property type="match status" value="1"/>
</dbReference>
<dbReference type="AlphaFoldDB" id="A0AA41YNK1"/>
<reference evidence="3" key="1">
    <citation type="submission" date="2022-09" db="EMBL/GenBank/DDBJ databases">
        <title>Rhodovastum sp. nov. RN2-1 isolated from soil in Seongnam, South Korea.</title>
        <authorList>
            <person name="Le N.T."/>
        </authorList>
    </citation>
    <scope>NUCLEOTIDE SEQUENCE</scope>
    <source>
        <strain evidence="3">RN2-1</strain>
    </source>
</reference>
<dbReference type="RefSeq" id="WP_264714379.1">
    <property type="nucleotide sequence ID" value="NZ_JAPDNT010000010.1"/>
</dbReference>
<reference evidence="3" key="2">
    <citation type="submission" date="2022-10" db="EMBL/GenBank/DDBJ databases">
        <authorList>
            <person name="Trinh H.N."/>
        </authorList>
    </citation>
    <scope>NUCLEOTIDE SEQUENCE</scope>
    <source>
        <strain evidence="3">RN2-1</strain>
    </source>
</reference>
<feature type="signal peptide" evidence="1">
    <location>
        <begin position="1"/>
        <end position="17"/>
    </location>
</feature>
<sequence length="232" mass="24424">MAGIAALLLGLAAGAAAQQPVDLQLVLGVDASGSVNQARFELQKRGYVAAFRNPLVLQAIRSGPTQAIAVAMVQWTGPALHVLVVDWMAIRDERSAEAVAAAIEAAPRRLFGGGTSISGMIDYGVALFQRGGFAGERRVIDISGDGANNIGRPAEDARDDAVRRGVTINGLPILTIEPDLDIHYRDQVIGGPGAFVIAIDSYDRFADAILRKLITEIATDARGAHATAQSMR</sequence>
<organism evidence="3 4">
    <name type="scientific">Limobrevibacterium gyesilva</name>
    <dbReference type="NCBI Taxonomy" id="2991712"/>
    <lineage>
        <taxon>Bacteria</taxon>
        <taxon>Pseudomonadati</taxon>
        <taxon>Pseudomonadota</taxon>
        <taxon>Alphaproteobacteria</taxon>
        <taxon>Acetobacterales</taxon>
        <taxon>Acetobacteraceae</taxon>
        <taxon>Limobrevibacterium</taxon>
    </lineage>
</organism>
<comment type="caution">
    <text evidence="3">The sequence shown here is derived from an EMBL/GenBank/DDBJ whole genome shotgun (WGS) entry which is preliminary data.</text>
</comment>
<gene>
    <name evidence="3" type="ORF">OL599_13815</name>
</gene>